<keyword evidence="6" id="KW-1185">Reference proteome</keyword>
<proteinExistence type="predicted"/>
<organism evidence="5 6">
    <name type="scientific">Fasciolopsis buskii</name>
    <dbReference type="NCBI Taxonomy" id="27845"/>
    <lineage>
        <taxon>Eukaryota</taxon>
        <taxon>Metazoa</taxon>
        <taxon>Spiralia</taxon>
        <taxon>Lophotrochozoa</taxon>
        <taxon>Platyhelminthes</taxon>
        <taxon>Trematoda</taxon>
        <taxon>Digenea</taxon>
        <taxon>Plagiorchiida</taxon>
        <taxon>Echinostomata</taxon>
        <taxon>Echinostomatoidea</taxon>
        <taxon>Fasciolidae</taxon>
        <taxon>Fasciolopsis</taxon>
    </lineage>
</organism>
<keyword evidence="4" id="KW-0472">Membrane</keyword>
<dbReference type="Pfam" id="PF02466">
    <property type="entry name" value="Tim17"/>
    <property type="match status" value="1"/>
</dbReference>
<keyword evidence="3" id="KW-1133">Transmembrane helix</keyword>
<evidence type="ECO:0000313" key="6">
    <source>
        <dbReference type="Proteomes" id="UP000728185"/>
    </source>
</evidence>
<evidence type="ECO:0000313" key="5">
    <source>
        <dbReference type="EMBL" id="KAA0200873.1"/>
    </source>
</evidence>
<dbReference type="OrthoDB" id="159299at2759"/>
<dbReference type="GO" id="GO:0030150">
    <property type="term" value="P:protein import into mitochondrial matrix"/>
    <property type="evidence" value="ECO:0007669"/>
    <property type="project" value="TreeGrafter"/>
</dbReference>
<accession>A0A8E0VQD4</accession>
<comment type="subcellular location">
    <subcellularLocation>
        <location evidence="1">Membrane</location>
        <topology evidence="1">Multi-pass membrane protein</topology>
    </subcellularLocation>
</comment>
<dbReference type="Proteomes" id="UP000728185">
    <property type="component" value="Unassembled WGS sequence"/>
</dbReference>
<evidence type="ECO:0000256" key="4">
    <source>
        <dbReference type="ARBA" id="ARBA00023136"/>
    </source>
</evidence>
<evidence type="ECO:0000256" key="2">
    <source>
        <dbReference type="ARBA" id="ARBA00022692"/>
    </source>
</evidence>
<dbReference type="PANTHER" id="PTHR15371:SF0">
    <property type="entry name" value="SD19278P"/>
    <property type="match status" value="1"/>
</dbReference>
<sequence length="199" mass="21369">MSSFDTEGKHFSLPVTIVYRTDKNTFVSPFLNFDPSLLVSSSEDQFIFPEGEKHRGRFERSFSEIGAMVIGGATIGGARGLYTGLTDSAIKQLPTVSIQRTQILNHVTKAGANLSQTAGSIGLLYALADFAIHKLRRGADDEINTVTAATTTGCLYKSPGLFKPGGWQRCVRGGAIGLVFGTIAVTLTSWSHIKHMLGS</sequence>
<gene>
    <name evidence="5" type="ORF">FBUS_06964</name>
</gene>
<dbReference type="AlphaFoldDB" id="A0A8E0VQD4"/>
<dbReference type="InterPro" id="IPR045238">
    <property type="entry name" value="Tim23-like"/>
</dbReference>
<protein>
    <submittedName>
        <fullName evidence="5">Mitochondrial import inner membrane translocase</fullName>
    </submittedName>
</protein>
<dbReference type="GO" id="GO:0008320">
    <property type="term" value="F:protein transmembrane transporter activity"/>
    <property type="evidence" value="ECO:0007669"/>
    <property type="project" value="TreeGrafter"/>
</dbReference>
<evidence type="ECO:0000256" key="1">
    <source>
        <dbReference type="ARBA" id="ARBA00004141"/>
    </source>
</evidence>
<dbReference type="GO" id="GO:0005744">
    <property type="term" value="C:TIM23 mitochondrial import inner membrane translocase complex"/>
    <property type="evidence" value="ECO:0007669"/>
    <property type="project" value="TreeGrafter"/>
</dbReference>
<comment type="caution">
    <text evidence="5">The sequence shown here is derived from an EMBL/GenBank/DDBJ whole genome shotgun (WGS) entry which is preliminary data.</text>
</comment>
<dbReference type="PANTHER" id="PTHR15371">
    <property type="entry name" value="TIM23"/>
    <property type="match status" value="1"/>
</dbReference>
<evidence type="ECO:0000256" key="3">
    <source>
        <dbReference type="ARBA" id="ARBA00022989"/>
    </source>
</evidence>
<reference evidence="5" key="1">
    <citation type="submission" date="2019-05" db="EMBL/GenBank/DDBJ databases">
        <title>Annotation for the trematode Fasciolopsis buski.</title>
        <authorList>
            <person name="Choi Y.-J."/>
        </authorList>
    </citation>
    <scope>NUCLEOTIDE SEQUENCE</scope>
    <source>
        <strain evidence="5">HT</strain>
        <tissue evidence="5">Whole worm</tissue>
    </source>
</reference>
<keyword evidence="2" id="KW-0812">Transmembrane</keyword>
<dbReference type="EMBL" id="LUCM01000231">
    <property type="protein sequence ID" value="KAA0200873.1"/>
    <property type="molecule type" value="Genomic_DNA"/>
</dbReference>
<name>A0A8E0VQD4_9TREM</name>